<evidence type="ECO:0000313" key="7">
    <source>
        <dbReference type="Proteomes" id="UP001319080"/>
    </source>
</evidence>
<keyword evidence="3" id="KW-0812">Transmembrane</keyword>
<keyword evidence="4" id="KW-1133">Transmembrane helix</keyword>
<dbReference type="EMBL" id="JAHESE010000024">
    <property type="protein sequence ID" value="MBT1710566.1"/>
    <property type="molecule type" value="Genomic_DNA"/>
</dbReference>
<comment type="similarity">
    <text evidence="2">Belongs to the LemA family.</text>
</comment>
<dbReference type="RefSeq" id="WP_254086141.1">
    <property type="nucleotide sequence ID" value="NZ_JAHESE010000024.1"/>
</dbReference>
<dbReference type="Gene3D" id="1.20.1440.20">
    <property type="entry name" value="LemA-like domain"/>
    <property type="match status" value="1"/>
</dbReference>
<evidence type="ECO:0000256" key="2">
    <source>
        <dbReference type="ARBA" id="ARBA00008854"/>
    </source>
</evidence>
<comment type="subcellular location">
    <subcellularLocation>
        <location evidence="1">Membrane</location>
        <topology evidence="1">Single-pass membrane protein</topology>
    </subcellularLocation>
</comment>
<evidence type="ECO:0000256" key="5">
    <source>
        <dbReference type="ARBA" id="ARBA00023136"/>
    </source>
</evidence>
<evidence type="ECO:0000313" key="6">
    <source>
        <dbReference type="EMBL" id="MBT1710566.1"/>
    </source>
</evidence>
<dbReference type="GO" id="GO:0016020">
    <property type="term" value="C:membrane"/>
    <property type="evidence" value="ECO:0007669"/>
    <property type="project" value="UniProtKB-SubCell"/>
</dbReference>
<reference evidence="6 7" key="1">
    <citation type="submission" date="2021-05" db="EMBL/GenBank/DDBJ databases">
        <title>A Polyphasic approach of four new species of the genus Ohtaekwangia: Ohtaekwangia histidinii sp. nov., Ohtaekwangia cretensis sp. nov., Ohtaekwangia indiensis sp. nov., Ohtaekwangia reichenbachii sp. nov. from diverse environment.</title>
        <authorList>
            <person name="Octaviana S."/>
        </authorList>
    </citation>
    <scope>NUCLEOTIDE SEQUENCE [LARGE SCALE GENOMIC DNA]</scope>
    <source>
        <strain evidence="6 7">PWU5</strain>
    </source>
</reference>
<evidence type="ECO:0000256" key="1">
    <source>
        <dbReference type="ARBA" id="ARBA00004167"/>
    </source>
</evidence>
<organism evidence="6 7">
    <name type="scientific">Dawidia cretensis</name>
    <dbReference type="NCBI Taxonomy" id="2782350"/>
    <lineage>
        <taxon>Bacteria</taxon>
        <taxon>Pseudomonadati</taxon>
        <taxon>Bacteroidota</taxon>
        <taxon>Cytophagia</taxon>
        <taxon>Cytophagales</taxon>
        <taxon>Chryseotaleaceae</taxon>
        <taxon>Dawidia</taxon>
    </lineage>
</organism>
<protein>
    <submittedName>
        <fullName evidence="6">LemA family protein</fullName>
    </submittedName>
</protein>
<evidence type="ECO:0000256" key="4">
    <source>
        <dbReference type="ARBA" id="ARBA00022989"/>
    </source>
</evidence>
<dbReference type="InterPro" id="IPR023353">
    <property type="entry name" value="LemA-like_dom_sf"/>
</dbReference>
<name>A0AAP2E074_9BACT</name>
<evidence type="ECO:0000256" key="3">
    <source>
        <dbReference type="ARBA" id="ARBA00022692"/>
    </source>
</evidence>
<dbReference type="SUPFAM" id="SSF140478">
    <property type="entry name" value="LemA-like"/>
    <property type="match status" value="1"/>
</dbReference>
<sequence>MRSLFSGIMITGCVLTLLNCGDRNAPRQQTTFTRLDSLTDYYLGLQDSMLLAWNIMIHDDNQKVKAMHNLLHELTVSASADPEQLEGYEQRLEQLLRLRYTQKTMANADVVEEYDFASNSLVTELITTAESQPQFQYNSTLQKLADEIRMADQRVYIYRDDYDAIVAAYNRFLEENREDISAIDIQPTIEKKPLFQMVADEKE</sequence>
<dbReference type="Pfam" id="PF04011">
    <property type="entry name" value="LemA"/>
    <property type="match status" value="1"/>
</dbReference>
<keyword evidence="7" id="KW-1185">Reference proteome</keyword>
<comment type="caution">
    <text evidence="6">The sequence shown here is derived from an EMBL/GenBank/DDBJ whole genome shotgun (WGS) entry which is preliminary data.</text>
</comment>
<proteinExistence type="inferred from homology"/>
<gene>
    <name evidence="6" type="ORF">KK062_20145</name>
</gene>
<keyword evidence="5" id="KW-0472">Membrane</keyword>
<accession>A0AAP2E074</accession>
<dbReference type="Proteomes" id="UP001319080">
    <property type="component" value="Unassembled WGS sequence"/>
</dbReference>
<dbReference type="InterPro" id="IPR007156">
    <property type="entry name" value="MamQ_LemA"/>
</dbReference>
<dbReference type="AlphaFoldDB" id="A0AAP2E074"/>